<name>A0A481Z1M3_9VIRU</name>
<proteinExistence type="predicted"/>
<sequence>MKLLKRKQEMEKYAKLHKLEASRNYGYEDEDEDEDDNINNNKIKLANQIYNNFSDNTDMNNMKDIVLKCMTTKQMKKILYGYTMKYHKQPFKETMSLEEFKEQTEKIIEKYQWMGGGYYIEDSEWNVYTYPMEGSREEPTYTIKDNQILFENSVHKLNADDNDTVNYMDRLVSILNNLSSNIEVEYEFYNDDEIKDIIWILLWGTDTNIEEEDEPNID</sequence>
<protein>
    <submittedName>
        <fullName evidence="1">Uncharacterized protein</fullName>
    </submittedName>
</protein>
<organism evidence="1">
    <name type="scientific">Mimivirus LCMiAC02</name>
    <dbReference type="NCBI Taxonomy" id="2506609"/>
    <lineage>
        <taxon>Viruses</taxon>
        <taxon>Varidnaviria</taxon>
        <taxon>Bamfordvirae</taxon>
        <taxon>Nucleocytoviricota</taxon>
        <taxon>Megaviricetes</taxon>
        <taxon>Imitervirales</taxon>
        <taxon>Mimiviridae</taxon>
        <taxon>Klosneuvirinae</taxon>
    </lineage>
</organism>
<accession>A0A481Z1M3</accession>
<evidence type="ECO:0000313" key="1">
    <source>
        <dbReference type="EMBL" id="QBK89071.1"/>
    </source>
</evidence>
<dbReference type="EMBL" id="MK500407">
    <property type="protein sequence ID" value="QBK89071.1"/>
    <property type="molecule type" value="Genomic_DNA"/>
</dbReference>
<reference evidence="1" key="1">
    <citation type="journal article" date="2019" name="MBio">
        <title>Virus Genomes from Deep Sea Sediments Expand the Ocean Megavirome and Support Independent Origins of Viral Gigantism.</title>
        <authorList>
            <person name="Backstrom D."/>
            <person name="Yutin N."/>
            <person name="Jorgensen S.L."/>
            <person name="Dharamshi J."/>
            <person name="Homa F."/>
            <person name="Zaremba-Niedwiedzka K."/>
            <person name="Spang A."/>
            <person name="Wolf Y.I."/>
            <person name="Koonin E.V."/>
            <person name="Ettema T.J."/>
        </authorList>
    </citation>
    <scope>NUCLEOTIDE SEQUENCE</scope>
</reference>
<gene>
    <name evidence="1" type="ORF">LCMiAC02_01640</name>
</gene>